<protein>
    <submittedName>
        <fullName evidence="1">Uncharacterized protein</fullName>
    </submittedName>
</protein>
<evidence type="ECO:0000313" key="1">
    <source>
        <dbReference type="EMBL" id="CAG7659824.1"/>
    </source>
</evidence>
<evidence type="ECO:0000313" key="2">
    <source>
        <dbReference type="Proteomes" id="UP000708208"/>
    </source>
</evidence>
<gene>
    <name evidence="1" type="ORF">AFUS01_LOCUS1289</name>
</gene>
<dbReference type="EMBL" id="CAJVCH010007171">
    <property type="protein sequence ID" value="CAG7659824.1"/>
    <property type="molecule type" value="Genomic_DNA"/>
</dbReference>
<proteinExistence type="predicted"/>
<organism evidence="1 2">
    <name type="scientific">Allacma fusca</name>
    <dbReference type="NCBI Taxonomy" id="39272"/>
    <lineage>
        <taxon>Eukaryota</taxon>
        <taxon>Metazoa</taxon>
        <taxon>Ecdysozoa</taxon>
        <taxon>Arthropoda</taxon>
        <taxon>Hexapoda</taxon>
        <taxon>Collembola</taxon>
        <taxon>Symphypleona</taxon>
        <taxon>Sminthuridae</taxon>
        <taxon>Allacma</taxon>
    </lineage>
</organism>
<sequence>YSGTLSGSYRFLHHPVALHGSPCDHLSYRRENPIFTTTTAANFTTDLYASCGSSQQRLTPYPLRDGQLSHTD</sequence>
<keyword evidence="2" id="KW-1185">Reference proteome</keyword>
<reference evidence="1" key="1">
    <citation type="submission" date="2021-06" db="EMBL/GenBank/DDBJ databases">
        <authorList>
            <person name="Hodson N. C."/>
            <person name="Mongue J. A."/>
            <person name="Jaron S. K."/>
        </authorList>
    </citation>
    <scope>NUCLEOTIDE SEQUENCE</scope>
</reference>
<comment type="caution">
    <text evidence="1">The sequence shown here is derived from an EMBL/GenBank/DDBJ whole genome shotgun (WGS) entry which is preliminary data.</text>
</comment>
<dbReference type="AlphaFoldDB" id="A0A8J2J092"/>
<feature type="non-terminal residue" evidence="1">
    <location>
        <position position="72"/>
    </location>
</feature>
<name>A0A8J2J092_9HEXA</name>
<accession>A0A8J2J092</accession>
<dbReference type="Proteomes" id="UP000708208">
    <property type="component" value="Unassembled WGS sequence"/>
</dbReference>